<keyword evidence="4" id="KW-1185">Reference proteome</keyword>
<feature type="chain" id="PRO_5030099626" evidence="2">
    <location>
        <begin position="23"/>
        <end position="221"/>
    </location>
</feature>
<feature type="signal peptide" evidence="2">
    <location>
        <begin position="1"/>
        <end position="22"/>
    </location>
</feature>
<dbReference type="RefSeq" id="WP_133881255.1">
    <property type="nucleotide sequence ID" value="NZ_MWIN01000001.1"/>
</dbReference>
<evidence type="ECO:0000313" key="4">
    <source>
        <dbReference type="Proteomes" id="UP000295341"/>
    </source>
</evidence>
<dbReference type="EMBL" id="SOBT01000008">
    <property type="protein sequence ID" value="TDU32775.1"/>
    <property type="molecule type" value="Genomic_DNA"/>
</dbReference>
<reference evidence="3 4" key="1">
    <citation type="submission" date="2019-03" db="EMBL/GenBank/DDBJ databases">
        <title>Genomic Encyclopedia of Type Strains, Phase IV (KMG-IV): sequencing the most valuable type-strain genomes for metagenomic binning, comparative biology and taxonomic classification.</title>
        <authorList>
            <person name="Goeker M."/>
        </authorList>
    </citation>
    <scope>NUCLEOTIDE SEQUENCE [LARGE SCALE GENOMIC DNA]</scope>
    <source>
        <strain evidence="3 4">DSM 26377</strain>
    </source>
</reference>
<feature type="compositionally biased region" description="Basic and acidic residues" evidence="1">
    <location>
        <begin position="210"/>
        <end position="221"/>
    </location>
</feature>
<name>A0A4R7PEX1_9GAMM</name>
<feature type="compositionally biased region" description="Basic and acidic residues" evidence="1">
    <location>
        <begin position="186"/>
        <end position="195"/>
    </location>
</feature>
<accession>A0A4R7PEX1</accession>
<evidence type="ECO:0000256" key="1">
    <source>
        <dbReference type="SAM" id="MobiDB-lite"/>
    </source>
</evidence>
<sequence>MAVHAIRALIPGLLLAVSSAHADPQPKFEPMTEQMLIDTLPVDATLEVRVDADLNGDGIVDTAFIGGTEEKRLLKVMLGYKDEFDWGHAPAGELELDSYPLGPATLSVKKGVLVVEDLTGGTTATSATYRYRYDAKLPVPGMRLIGLDAENYSRTNSHDSFKISWNLLSGAFVSRRGRVNEGAGDEAYRYDPERKSVRKSAPILLGATPRPDDLLDEVSKP</sequence>
<comment type="caution">
    <text evidence="3">The sequence shown here is derived from an EMBL/GenBank/DDBJ whole genome shotgun (WGS) entry which is preliminary data.</text>
</comment>
<dbReference type="Proteomes" id="UP000295341">
    <property type="component" value="Unassembled WGS sequence"/>
</dbReference>
<evidence type="ECO:0000313" key="3">
    <source>
        <dbReference type="EMBL" id="TDU32775.1"/>
    </source>
</evidence>
<keyword evidence="2" id="KW-0732">Signal</keyword>
<gene>
    <name evidence="3" type="ORF">DFR24_2179</name>
</gene>
<organism evidence="3 4">
    <name type="scientific">Panacagrimonas perspica</name>
    <dbReference type="NCBI Taxonomy" id="381431"/>
    <lineage>
        <taxon>Bacteria</taxon>
        <taxon>Pseudomonadati</taxon>
        <taxon>Pseudomonadota</taxon>
        <taxon>Gammaproteobacteria</taxon>
        <taxon>Nevskiales</taxon>
        <taxon>Nevskiaceae</taxon>
        <taxon>Panacagrimonas</taxon>
    </lineage>
</organism>
<proteinExistence type="predicted"/>
<feature type="region of interest" description="Disordered" evidence="1">
    <location>
        <begin position="184"/>
        <end position="221"/>
    </location>
</feature>
<dbReference type="OrthoDB" id="7563098at2"/>
<dbReference type="AlphaFoldDB" id="A0A4R7PEX1"/>
<protein>
    <submittedName>
        <fullName evidence="3">Uncharacterized protein</fullName>
    </submittedName>
</protein>
<evidence type="ECO:0000256" key="2">
    <source>
        <dbReference type="SAM" id="SignalP"/>
    </source>
</evidence>